<reference evidence="1 2" key="1">
    <citation type="journal article" date="2018" name="Sci. Rep.">
        <title>Genomic signatures of local adaptation to the degree of environmental predictability in rotifers.</title>
        <authorList>
            <person name="Franch-Gras L."/>
            <person name="Hahn C."/>
            <person name="Garcia-Roger E.M."/>
            <person name="Carmona M.J."/>
            <person name="Serra M."/>
            <person name="Gomez A."/>
        </authorList>
    </citation>
    <scope>NUCLEOTIDE SEQUENCE [LARGE SCALE GENOMIC DNA]</scope>
    <source>
        <strain evidence="1">HYR1</strain>
    </source>
</reference>
<dbReference type="Proteomes" id="UP000276133">
    <property type="component" value="Unassembled WGS sequence"/>
</dbReference>
<evidence type="ECO:0000313" key="1">
    <source>
        <dbReference type="EMBL" id="RNA30416.1"/>
    </source>
</evidence>
<evidence type="ECO:0000313" key="2">
    <source>
        <dbReference type="Proteomes" id="UP000276133"/>
    </source>
</evidence>
<organism evidence="1 2">
    <name type="scientific">Brachionus plicatilis</name>
    <name type="common">Marine rotifer</name>
    <name type="synonym">Brachionus muelleri</name>
    <dbReference type="NCBI Taxonomy" id="10195"/>
    <lineage>
        <taxon>Eukaryota</taxon>
        <taxon>Metazoa</taxon>
        <taxon>Spiralia</taxon>
        <taxon>Gnathifera</taxon>
        <taxon>Rotifera</taxon>
        <taxon>Eurotatoria</taxon>
        <taxon>Monogononta</taxon>
        <taxon>Pseudotrocha</taxon>
        <taxon>Ploima</taxon>
        <taxon>Brachionidae</taxon>
        <taxon>Brachionus</taxon>
    </lineage>
</organism>
<accession>A0A3M7S3M3</accession>
<name>A0A3M7S3M3_BRAPC</name>
<gene>
    <name evidence="1" type="ORF">BpHYR1_041125</name>
</gene>
<proteinExistence type="predicted"/>
<comment type="caution">
    <text evidence="1">The sequence shown here is derived from an EMBL/GenBank/DDBJ whole genome shotgun (WGS) entry which is preliminary data.</text>
</comment>
<protein>
    <submittedName>
        <fullName evidence="1">Uncharacterized protein</fullName>
    </submittedName>
</protein>
<sequence>MFYFDLFQKRQVKLGTKSNKIPHSQKSNKDATKYVGLSCSNTHLTKVDKIDYLGRCHMKDVLKCLQIFNIDELYIQSKLSFLGTLKFNKLSYDIFHDLTN</sequence>
<dbReference type="AlphaFoldDB" id="A0A3M7S3M3"/>
<dbReference type="EMBL" id="REGN01002089">
    <property type="protein sequence ID" value="RNA30416.1"/>
    <property type="molecule type" value="Genomic_DNA"/>
</dbReference>
<keyword evidence="2" id="KW-1185">Reference proteome</keyword>